<dbReference type="STRING" id="1128970.SAMN04487935_0498"/>
<dbReference type="OrthoDB" id="947434at2"/>
<evidence type="ECO:0000259" key="2">
    <source>
        <dbReference type="Pfam" id="PF13568"/>
    </source>
</evidence>
<dbReference type="InterPro" id="IPR025665">
    <property type="entry name" value="Beta-barrel_OMP_2"/>
</dbReference>
<evidence type="ECO:0000313" key="4">
    <source>
        <dbReference type="Proteomes" id="UP000199580"/>
    </source>
</evidence>
<keyword evidence="1" id="KW-0732">Signal</keyword>
<feature type="domain" description="Outer membrane protein beta-barrel" evidence="2">
    <location>
        <begin position="19"/>
        <end position="205"/>
    </location>
</feature>
<dbReference type="SUPFAM" id="SSF56925">
    <property type="entry name" value="OMPA-like"/>
    <property type="match status" value="1"/>
</dbReference>
<dbReference type="RefSeq" id="WP_091391680.1">
    <property type="nucleotide sequence ID" value="NZ_BKAI01000001.1"/>
</dbReference>
<dbReference type="Pfam" id="PF13568">
    <property type="entry name" value="OMP_b-brl_2"/>
    <property type="match status" value="1"/>
</dbReference>
<sequence length="228" mass="25762">MKKILIAAFFIAIGISQAQAQVTFKPGIRAGANFSHFTKGDSFNNGFYYEDEYYDENQGGRAEFESKTDFYVGVYGALRLTRYYTLQPEINYSRQGSKFKYIEPVPYYNEYGTNEFPVTRSGQTDVSYLSVAVMNKFTFGEKFSVQIGPTLDFVVDKTDNFGRNYTSYRDIDSDVDLAFVAGIGFNFTKNIGIEARVKKGIIPVLDFSDSSHTNVVFSVGANYTFDIK</sequence>
<organism evidence="3 4">
    <name type="scientific">Flavobacterium noncentrifugens</name>
    <dbReference type="NCBI Taxonomy" id="1128970"/>
    <lineage>
        <taxon>Bacteria</taxon>
        <taxon>Pseudomonadati</taxon>
        <taxon>Bacteroidota</taxon>
        <taxon>Flavobacteriia</taxon>
        <taxon>Flavobacteriales</taxon>
        <taxon>Flavobacteriaceae</taxon>
        <taxon>Flavobacterium</taxon>
    </lineage>
</organism>
<feature type="signal peptide" evidence="1">
    <location>
        <begin position="1"/>
        <end position="20"/>
    </location>
</feature>
<protein>
    <submittedName>
        <fullName evidence="3">Outer membrane protein beta-barrel domain-containing protein</fullName>
    </submittedName>
</protein>
<feature type="chain" id="PRO_5011672767" evidence="1">
    <location>
        <begin position="21"/>
        <end position="228"/>
    </location>
</feature>
<keyword evidence="4" id="KW-1185">Reference proteome</keyword>
<dbReference type="InterPro" id="IPR011250">
    <property type="entry name" value="OMP/PagP_B-barrel"/>
</dbReference>
<evidence type="ECO:0000313" key="3">
    <source>
        <dbReference type="EMBL" id="SDJ26866.1"/>
    </source>
</evidence>
<gene>
    <name evidence="3" type="ORF">SAMN04487935_0498</name>
</gene>
<name>A0A1G8SC85_9FLAO</name>
<dbReference type="EMBL" id="FNEZ01000001">
    <property type="protein sequence ID" value="SDJ26866.1"/>
    <property type="molecule type" value="Genomic_DNA"/>
</dbReference>
<evidence type="ECO:0000256" key="1">
    <source>
        <dbReference type="SAM" id="SignalP"/>
    </source>
</evidence>
<proteinExistence type="predicted"/>
<dbReference type="AlphaFoldDB" id="A0A1G8SC85"/>
<dbReference type="Proteomes" id="UP000199580">
    <property type="component" value="Unassembled WGS sequence"/>
</dbReference>
<reference evidence="3 4" key="1">
    <citation type="submission" date="2016-10" db="EMBL/GenBank/DDBJ databases">
        <authorList>
            <person name="de Groot N.N."/>
        </authorList>
    </citation>
    <scope>NUCLEOTIDE SEQUENCE [LARGE SCALE GENOMIC DNA]</scope>
    <source>
        <strain evidence="3 4">CGMCC 1.10076</strain>
    </source>
</reference>
<accession>A0A1G8SC85</accession>